<dbReference type="InterPro" id="IPR008920">
    <property type="entry name" value="TF_FadR/GntR_C"/>
</dbReference>
<accession>A0A2S0N7Q8</accession>
<dbReference type="Gene3D" id="1.20.120.530">
    <property type="entry name" value="GntR ligand-binding domain-like"/>
    <property type="match status" value="1"/>
</dbReference>
<dbReference type="PRINTS" id="PR00035">
    <property type="entry name" value="HTHGNTR"/>
</dbReference>
<dbReference type="InterPro" id="IPR011711">
    <property type="entry name" value="GntR_C"/>
</dbReference>
<dbReference type="SUPFAM" id="SSF46785">
    <property type="entry name" value="Winged helix' DNA-binding domain"/>
    <property type="match status" value="1"/>
</dbReference>
<keyword evidence="3" id="KW-0804">Transcription</keyword>
<organism evidence="5 6">
    <name type="scientific">Phreatobacter cathodiphilus</name>
    <dbReference type="NCBI Taxonomy" id="1868589"/>
    <lineage>
        <taxon>Bacteria</taxon>
        <taxon>Pseudomonadati</taxon>
        <taxon>Pseudomonadota</taxon>
        <taxon>Alphaproteobacteria</taxon>
        <taxon>Hyphomicrobiales</taxon>
        <taxon>Phreatobacteraceae</taxon>
        <taxon>Phreatobacter</taxon>
    </lineage>
</organism>
<dbReference type="InterPro" id="IPR000524">
    <property type="entry name" value="Tscrpt_reg_HTH_GntR"/>
</dbReference>
<dbReference type="InterPro" id="IPR036390">
    <property type="entry name" value="WH_DNA-bd_sf"/>
</dbReference>
<name>A0A2S0N7Q8_9HYPH</name>
<evidence type="ECO:0000256" key="2">
    <source>
        <dbReference type="ARBA" id="ARBA00023125"/>
    </source>
</evidence>
<dbReference type="Pfam" id="PF07729">
    <property type="entry name" value="FCD"/>
    <property type="match status" value="1"/>
</dbReference>
<dbReference type="Proteomes" id="UP000237889">
    <property type="component" value="Chromosome"/>
</dbReference>
<evidence type="ECO:0000313" key="5">
    <source>
        <dbReference type="EMBL" id="AVO43983.1"/>
    </source>
</evidence>
<dbReference type="RefSeq" id="WP_106747313.1">
    <property type="nucleotide sequence ID" value="NZ_CP027668.1"/>
</dbReference>
<evidence type="ECO:0000313" key="6">
    <source>
        <dbReference type="Proteomes" id="UP000237889"/>
    </source>
</evidence>
<dbReference type="SUPFAM" id="SSF48008">
    <property type="entry name" value="GntR ligand-binding domain-like"/>
    <property type="match status" value="1"/>
</dbReference>
<evidence type="ECO:0000256" key="3">
    <source>
        <dbReference type="ARBA" id="ARBA00023163"/>
    </source>
</evidence>
<feature type="domain" description="HTH gntR-type" evidence="4">
    <location>
        <begin position="10"/>
        <end position="77"/>
    </location>
</feature>
<dbReference type="EMBL" id="CP027668">
    <property type="protein sequence ID" value="AVO43983.1"/>
    <property type="molecule type" value="Genomic_DNA"/>
</dbReference>
<protein>
    <submittedName>
        <fullName evidence="5">GntR family transcriptional regulator</fullName>
    </submittedName>
</protein>
<keyword evidence="2" id="KW-0238">DNA-binding</keyword>
<dbReference type="Gene3D" id="1.10.10.10">
    <property type="entry name" value="Winged helix-like DNA-binding domain superfamily/Winged helix DNA-binding domain"/>
    <property type="match status" value="1"/>
</dbReference>
<dbReference type="SMART" id="SM00895">
    <property type="entry name" value="FCD"/>
    <property type="match status" value="1"/>
</dbReference>
<dbReference type="Pfam" id="PF00392">
    <property type="entry name" value="GntR"/>
    <property type="match status" value="1"/>
</dbReference>
<sequence>MNEHPLIARRSLATELTGRLRDMIVEGTLKAGDKISEPDLCDLFGVSRTPLREALKVLAAEGLVDLTPNRGARVARIAPEAVEELFPIMGMLEALAGELACARLTPDDLSRLETMHAEMIGHWRRGEWVPYSGLNRRIHEEIFRIAGNATLAGLYQNLMVRIHAVRFVARKTPERWAEAIEDHERMMAALRKRDGAALSTLMREHLRHKADVVHEALRQLGAPEQG</sequence>
<keyword evidence="1" id="KW-0805">Transcription regulation</keyword>
<dbReference type="OrthoDB" id="9812290at2"/>
<dbReference type="AlphaFoldDB" id="A0A2S0N7Q8"/>
<dbReference type="PANTHER" id="PTHR43537">
    <property type="entry name" value="TRANSCRIPTIONAL REGULATOR, GNTR FAMILY"/>
    <property type="match status" value="1"/>
</dbReference>
<dbReference type="PANTHER" id="PTHR43537:SF50">
    <property type="entry name" value="TRANSCRIPTIONAL REGULATORY PROTEIN"/>
    <property type="match status" value="1"/>
</dbReference>
<dbReference type="KEGG" id="phr:C6569_02265"/>
<dbReference type="SMART" id="SM00345">
    <property type="entry name" value="HTH_GNTR"/>
    <property type="match status" value="1"/>
</dbReference>
<keyword evidence="6" id="KW-1185">Reference proteome</keyword>
<gene>
    <name evidence="5" type="ORF">C6569_02265</name>
</gene>
<reference evidence="5 6" key="1">
    <citation type="submission" date="2018-03" db="EMBL/GenBank/DDBJ databases">
        <title>Genome sequencing of Phreatobacter sp.</title>
        <authorList>
            <person name="Kim S.-J."/>
            <person name="Heo J."/>
            <person name="Kwon S.-W."/>
        </authorList>
    </citation>
    <scope>NUCLEOTIDE SEQUENCE [LARGE SCALE GENOMIC DNA]</scope>
    <source>
        <strain evidence="5 6">S-12</strain>
    </source>
</reference>
<dbReference type="PROSITE" id="PS50949">
    <property type="entry name" value="HTH_GNTR"/>
    <property type="match status" value="1"/>
</dbReference>
<dbReference type="GO" id="GO:0003677">
    <property type="term" value="F:DNA binding"/>
    <property type="evidence" value="ECO:0007669"/>
    <property type="project" value="UniProtKB-KW"/>
</dbReference>
<proteinExistence type="predicted"/>
<dbReference type="CDD" id="cd07377">
    <property type="entry name" value="WHTH_GntR"/>
    <property type="match status" value="1"/>
</dbReference>
<dbReference type="InterPro" id="IPR036388">
    <property type="entry name" value="WH-like_DNA-bd_sf"/>
</dbReference>
<dbReference type="GO" id="GO:0003700">
    <property type="term" value="F:DNA-binding transcription factor activity"/>
    <property type="evidence" value="ECO:0007669"/>
    <property type="project" value="InterPro"/>
</dbReference>
<evidence type="ECO:0000256" key="1">
    <source>
        <dbReference type="ARBA" id="ARBA00023015"/>
    </source>
</evidence>
<evidence type="ECO:0000259" key="4">
    <source>
        <dbReference type="PROSITE" id="PS50949"/>
    </source>
</evidence>